<evidence type="ECO:0000313" key="4">
    <source>
        <dbReference type="EMBL" id="EFC50258.1"/>
    </source>
</evidence>
<keyword evidence="2" id="KW-0812">Transmembrane</keyword>
<evidence type="ECO:0000256" key="1">
    <source>
        <dbReference type="ARBA" id="ARBA00022729"/>
    </source>
</evidence>
<name>D2UXC0_NAEGR</name>
<dbReference type="InParanoid" id="D2UXC0"/>
<dbReference type="InterPro" id="IPR028082">
    <property type="entry name" value="Peripla_BP_I"/>
</dbReference>
<dbReference type="STRING" id="5762.D2UXC0"/>
<dbReference type="PANTHER" id="PTHR47235:SF1">
    <property type="entry name" value="BLR6548 PROTEIN"/>
    <property type="match status" value="1"/>
</dbReference>
<keyword evidence="5" id="KW-1185">Reference proteome</keyword>
<keyword evidence="2" id="KW-0472">Membrane</keyword>
<dbReference type="Pfam" id="PF13458">
    <property type="entry name" value="Peripla_BP_6"/>
    <property type="match status" value="1"/>
</dbReference>
<dbReference type="PANTHER" id="PTHR47235">
    <property type="entry name" value="BLR6548 PROTEIN"/>
    <property type="match status" value="1"/>
</dbReference>
<keyword evidence="4" id="KW-0675">Receptor</keyword>
<evidence type="ECO:0000313" key="5">
    <source>
        <dbReference type="Proteomes" id="UP000006671"/>
    </source>
</evidence>
<feature type="domain" description="Leucine-binding protein" evidence="3">
    <location>
        <begin position="4"/>
        <end position="277"/>
    </location>
</feature>
<dbReference type="KEGG" id="ngr:NAEGRDRAFT_61071"/>
<accession>D2UXC0</accession>
<organism evidence="5">
    <name type="scientific">Naegleria gruberi</name>
    <name type="common">Amoeba</name>
    <dbReference type="NCBI Taxonomy" id="5762"/>
    <lineage>
        <taxon>Eukaryota</taxon>
        <taxon>Discoba</taxon>
        <taxon>Heterolobosea</taxon>
        <taxon>Tetramitia</taxon>
        <taxon>Eutetramitia</taxon>
        <taxon>Vahlkampfiidae</taxon>
        <taxon>Naegleria</taxon>
    </lineage>
</organism>
<evidence type="ECO:0000259" key="3">
    <source>
        <dbReference type="Pfam" id="PF13458"/>
    </source>
</evidence>
<dbReference type="Gene3D" id="3.30.70.1230">
    <property type="entry name" value="Nucleotide cyclase"/>
    <property type="match status" value="1"/>
</dbReference>
<reference evidence="4 5" key="1">
    <citation type="journal article" date="2010" name="Cell">
        <title>The genome of Naegleria gruberi illuminates early eukaryotic versatility.</title>
        <authorList>
            <person name="Fritz-Laylin L.K."/>
            <person name="Prochnik S.E."/>
            <person name="Ginger M.L."/>
            <person name="Dacks J.B."/>
            <person name="Carpenter M.L."/>
            <person name="Field M.C."/>
            <person name="Kuo A."/>
            <person name="Paredez A."/>
            <person name="Chapman J."/>
            <person name="Pham J."/>
            <person name="Shu S."/>
            <person name="Neupane R."/>
            <person name="Cipriano M."/>
            <person name="Mancuso J."/>
            <person name="Tu H."/>
            <person name="Salamov A."/>
            <person name="Lindquist E."/>
            <person name="Shapiro H."/>
            <person name="Lucas S."/>
            <person name="Grigoriev I.V."/>
            <person name="Cande W.Z."/>
            <person name="Fulton C."/>
            <person name="Rokhsar D.S."/>
            <person name="Dawson S.C."/>
        </authorList>
    </citation>
    <scope>NUCLEOTIDE SEQUENCE [LARGE SCALE GENOMIC DNA]</scope>
    <source>
        <strain evidence="4 5">NEG-M</strain>
    </source>
</reference>
<dbReference type="RefSeq" id="XP_002683002.1">
    <property type="nucleotide sequence ID" value="XM_002682956.1"/>
</dbReference>
<dbReference type="OrthoDB" id="448697at2759"/>
<dbReference type="AlphaFoldDB" id="D2UXC0"/>
<dbReference type="SUPFAM" id="SSF55073">
    <property type="entry name" value="Nucleotide cyclase"/>
    <property type="match status" value="1"/>
</dbReference>
<keyword evidence="1" id="KW-0732">Signal</keyword>
<dbReference type="SUPFAM" id="SSF53822">
    <property type="entry name" value="Periplasmic binding protein-like I"/>
    <property type="match status" value="2"/>
</dbReference>
<dbReference type="InterPro" id="IPR029787">
    <property type="entry name" value="Nucleotide_cyclase"/>
</dbReference>
<dbReference type="EMBL" id="GG738845">
    <property type="protein sequence ID" value="EFC50258.1"/>
    <property type="molecule type" value="Genomic_DNA"/>
</dbReference>
<sequence>MSLDDSYEADKTLRNVNYYLNLNQTFFGFIGFFGSRTIQSVYKRLTSLGYPLIGSYTGAQFLRTPFNRNIINVVRPSYYDEVVSLLDYLFYNKDARKISIFYQTDIFGSDAFTGVVESLQYFGVKLCSQSPYNVTTNNLNDIEQSVKQLAKCNPDSIIIVALTNATQTFLNHVVNSNLFRKDINIVATSINSDTLVRVLGYNISSKIIFNQAVPDPIDITNPLVASFQKARKVYDPNSKDFGSVAELEGYLIGKFTYNLLQRTSGNLTRNNFLNELYYSQEILIDRMRIGTFTDCSNSSGCLNECNQGSKTFWRDRVTSENILKTVDVFTWYSVCTSTPSSIRFPYLIGQIVFKHENYSKINTFLKEGIYNGLSLKNINGNEIHLLTLEYENFQDLISKTIELITSYNVVAITGITGLDNFNEQEQLIFKNLFLQNFTEIPIIGLITEDPNLMSPSGSNFLPSFINLKTSVIEQIATLLEYTFERGFTRISIVYDSKNYKHIYEYLSKLLKIVNLEIESEHNCEENILFNATINPHAILVSCNNVKNVIEQIDNYSNFRNDGLLLVLNDIFLSDNINNLFIKRKLIYSTPFNHFNNSSIYLLELFSMNTKYTQNQEYFKSDIAIEGFYIGDFISFIMDSLSDAGKPITGKSFIEYLYSIENINLHGQVIGTFSNVKLPLCNFGIRQRYVYQLKEKLTEQVYTSKFSTEQCGLQQAIQSLDSSSYSRPFQFIKLVKTSVKYYTDSVIVEYQDDFIEGVNSYFLNLKEDSSKYYPFTFQIVTKLYTDNNDVKSIIKDLISKQHMFAFIDPDISDTLTASYLIEQSNINQIPIISSESSNLIFRKFSKNVFNLLPSIIDQSVALINYFISNFPSKSIIILLENDNYWYENDWINDLSDILEDGFVIKIKIQSLNTYRQVKDDILLIFTQPNNFIQYYYSNIHNLQDKPIIGLISDIYNTIEISEFLYSLNDPSFIYTPVIELLNVSSYVTTKFHQVFQNYNSTFPSSTNKVLNGFITALFIDEVFESFINLKNKSRADFLKKVYEISSFELGDLKIGSFIDCTSTNNSQCMSCNQGIRSMIIAKTIRIGDFVQLIESGRYSYETCGVVASTKDLTSHILLFVLVILITLVIIMIILLSILISYKIITKGKESQYAPISKGTFAFTDIQNSTFLWQTNEKAMKIALSIHNKIMRRNIKIFKGYEVKTVSRK</sequence>
<dbReference type="GeneID" id="8863723"/>
<keyword evidence="2" id="KW-1133">Transmembrane helix</keyword>
<dbReference type="Gene3D" id="3.40.50.2300">
    <property type="match status" value="4"/>
</dbReference>
<feature type="transmembrane region" description="Helical" evidence="2">
    <location>
        <begin position="1115"/>
        <end position="1140"/>
    </location>
</feature>
<dbReference type="VEuPathDB" id="AmoebaDB:NAEGRDRAFT_61071"/>
<protein>
    <submittedName>
        <fullName evidence="4">Extracellular ligand-binding receptor</fullName>
    </submittedName>
</protein>
<evidence type="ECO:0000256" key="2">
    <source>
        <dbReference type="SAM" id="Phobius"/>
    </source>
</evidence>
<dbReference type="InterPro" id="IPR028081">
    <property type="entry name" value="Leu-bd"/>
</dbReference>
<proteinExistence type="predicted"/>
<dbReference type="Proteomes" id="UP000006671">
    <property type="component" value="Unassembled WGS sequence"/>
</dbReference>
<gene>
    <name evidence="4" type="ORF">NAEGRDRAFT_61071</name>
</gene>
<dbReference type="eggNOG" id="KOG0618">
    <property type="taxonomic scope" value="Eukaryota"/>
</dbReference>